<evidence type="ECO:0000313" key="2">
    <source>
        <dbReference type="Proteomes" id="UP000594800"/>
    </source>
</evidence>
<protein>
    <submittedName>
        <fullName evidence="1">Uncharacterized protein</fullName>
    </submittedName>
</protein>
<gene>
    <name evidence="1" type="ORF">I0K15_19225</name>
</gene>
<dbReference type="EMBL" id="CP064942">
    <property type="protein sequence ID" value="QPH53878.1"/>
    <property type="molecule type" value="Genomic_DNA"/>
</dbReference>
<proteinExistence type="predicted"/>
<dbReference type="NCBIfam" id="NF041112">
    <property type="entry name" value="chap_CsgH_alph"/>
    <property type="match status" value="1"/>
</dbReference>
<dbReference type="Gene3D" id="2.60.40.2420">
    <property type="match status" value="1"/>
</dbReference>
<dbReference type="RefSeq" id="WP_196103087.1">
    <property type="nucleotide sequence ID" value="NZ_CP064942.1"/>
</dbReference>
<dbReference type="Proteomes" id="UP000594800">
    <property type="component" value="Chromosome"/>
</dbReference>
<name>A0A7S9LRG0_9RHOB</name>
<evidence type="ECO:0000313" key="1">
    <source>
        <dbReference type="EMBL" id="QPH53878.1"/>
    </source>
</evidence>
<dbReference type="InterPro" id="IPR047726">
    <property type="entry name" value="CsgH_dom"/>
</dbReference>
<sequence length="112" mass="11446">MLSLAALLFAQAMGSSPLSCYVRIAPQDGILLIEVLATGGTGPASYAIDTRRTTGGNTSVASQRGTFVGQGAEEVVVSRAVFSAAGNDAVPEVSAYVEQGGIRVACPTQREI</sequence>
<reference evidence="1 2" key="1">
    <citation type="submission" date="2020-11" db="EMBL/GenBank/DDBJ databases">
        <title>Description of Pontivivens ytuae sp. nov. isolated from deep sea sediment of Mariana Trench.</title>
        <authorList>
            <person name="Wang Z."/>
            <person name="Sun Q.-L."/>
            <person name="Xu X.-D."/>
            <person name="Tang Y.-Z."/>
            <person name="Zhang J."/>
        </authorList>
    </citation>
    <scope>NUCLEOTIDE SEQUENCE [LARGE SCALE GENOMIC DNA]</scope>
    <source>
        <strain evidence="1 2">MT2928</strain>
    </source>
</reference>
<accession>A0A7S9LRG0</accession>
<dbReference type="InterPro" id="IPR053722">
    <property type="entry name" value="Curli_assembly_CsgC/AgfC"/>
</dbReference>
<organism evidence="1 2">
    <name type="scientific">Pontivivens ytuae</name>
    <dbReference type="NCBI Taxonomy" id="2789856"/>
    <lineage>
        <taxon>Bacteria</taxon>
        <taxon>Pseudomonadati</taxon>
        <taxon>Pseudomonadota</taxon>
        <taxon>Alphaproteobacteria</taxon>
        <taxon>Rhodobacterales</taxon>
        <taxon>Paracoccaceae</taxon>
        <taxon>Pontivivens</taxon>
    </lineage>
</organism>
<dbReference type="AlphaFoldDB" id="A0A7S9LRG0"/>
<keyword evidence="2" id="KW-1185">Reference proteome</keyword>
<dbReference type="KEGG" id="poz:I0K15_19225"/>